<dbReference type="EMBL" id="SHBI01000041">
    <property type="protein sequence ID" value="RZO19251.1"/>
    <property type="molecule type" value="Genomic_DNA"/>
</dbReference>
<evidence type="ECO:0000313" key="13">
    <source>
        <dbReference type="EMBL" id="RZO19251.1"/>
    </source>
</evidence>
<keyword evidence="12" id="KW-0813">Transport</keyword>
<comment type="function">
    <text evidence="12">Fluoride-specific ion channel. Important for reducing fluoride concentration in the cell, thus reducing its toxicity.</text>
</comment>
<gene>
    <name evidence="12" type="primary">fluC</name>
    <name evidence="12" type="synonym">crcB</name>
    <name evidence="13" type="ORF">EVA96_03935</name>
</gene>
<evidence type="ECO:0000256" key="2">
    <source>
        <dbReference type="ARBA" id="ARBA00022475"/>
    </source>
</evidence>
<comment type="similarity">
    <text evidence="10 12">Belongs to the fluoride channel Fluc/FEX (TC 1.A.43) family.</text>
</comment>
<evidence type="ECO:0000256" key="11">
    <source>
        <dbReference type="ARBA" id="ARBA00035585"/>
    </source>
</evidence>
<keyword evidence="12" id="KW-0479">Metal-binding</keyword>
<dbReference type="PANTHER" id="PTHR28259">
    <property type="entry name" value="FLUORIDE EXPORT PROTEIN 1-RELATED"/>
    <property type="match status" value="1"/>
</dbReference>
<feature type="binding site" evidence="12">
    <location>
        <position position="71"/>
    </location>
    <ligand>
        <name>Na(+)</name>
        <dbReference type="ChEBI" id="CHEBI:29101"/>
        <note>structural</note>
    </ligand>
</feature>
<dbReference type="InterPro" id="IPR003691">
    <property type="entry name" value="FluC"/>
</dbReference>
<comment type="activity regulation">
    <text evidence="12">Na(+) is not transported, but it plays an essential structural role and its presence is essential for fluoride channel function.</text>
</comment>
<protein>
    <recommendedName>
        <fullName evidence="12">Fluoride-specific ion channel FluC</fullName>
    </recommendedName>
</protein>
<keyword evidence="3" id="KW-0997">Cell inner membrane</keyword>
<evidence type="ECO:0000256" key="7">
    <source>
        <dbReference type="ARBA" id="ARBA00023065"/>
    </source>
</evidence>
<keyword evidence="8 12" id="KW-0472">Membrane</keyword>
<dbReference type="AlphaFoldDB" id="A0A520MDI3"/>
<evidence type="ECO:0000313" key="14">
    <source>
        <dbReference type="Proteomes" id="UP000315782"/>
    </source>
</evidence>
<keyword evidence="7 12" id="KW-0406">Ion transport</keyword>
<evidence type="ECO:0000256" key="1">
    <source>
        <dbReference type="ARBA" id="ARBA00004651"/>
    </source>
</evidence>
<proteinExistence type="inferred from homology"/>
<evidence type="ECO:0000256" key="5">
    <source>
        <dbReference type="ARBA" id="ARBA00022989"/>
    </source>
</evidence>
<reference evidence="13 14" key="1">
    <citation type="submission" date="2019-02" db="EMBL/GenBank/DDBJ databases">
        <title>Prokaryotic population dynamics and viral predation in marine succession experiment using metagenomics: the confinement effect.</title>
        <authorList>
            <person name="Haro-Moreno J.M."/>
            <person name="Rodriguez-Valera F."/>
            <person name="Lopez-Perez M."/>
        </authorList>
    </citation>
    <scope>NUCLEOTIDE SEQUENCE [LARGE SCALE GENOMIC DNA]</scope>
    <source>
        <strain evidence="13">MED-G163</strain>
    </source>
</reference>
<dbReference type="Pfam" id="PF02537">
    <property type="entry name" value="CRCB"/>
    <property type="match status" value="1"/>
</dbReference>
<feature type="transmembrane region" description="Helical" evidence="12">
    <location>
        <begin position="30"/>
        <end position="53"/>
    </location>
</feature>
<keyword evidence="6 12" id="KW-0915">Sodium</keyword>
<evidence type="ECO:0000256" key="3">
    <source>
        <dbReference type="ARBA" id="ARBA00022519"/>
    </source>
</evidence>
<dbReference type="Proteomes" id="UP000315782">
    <property type="component" value="Unassembled WGS sequence"/>
</dbReference>
<dbReference type="GO" id="GO:0046872">
    <property type="term" value="F:metal ion binding"/>
    <property type="evidence" value="ECO:0007669"/>
    <property type="project" value="UniProtKB-KW"/>
</dbReference>
<evidence type="ECO:0000256" key="12">
    <source>
        <dbReference type="HAMAP-Rule" id="MF_00454"/>
    </source>
</evidence>
<dbReference type="GO" id="GO:0140114">
    <property type="term" value="P:cellular detoxification of fluoride"/>
    <property type="evidence" value="ECO:0007669"/>
    <property type="project" value="UniProtKB-UniRule"/>
</dbReference>
<evidence type="ECO:0000256" key="10">
    <source>
        <dbReference type="ARBA" id="ARBA00035120"/>
    </source>
</evidence>
<feature type="transmembrane region" description="Helical" evidence="12">
    <location>
        <begin position="91"/>
        <end position="115"/>
    </location>
</feature>
<feature type="binding site" evidence="12">
    <location>
        <position position="74"/>
    </location>
    <ligand>
        <name>Na(+)</name>
        <dbReference type="ChEBI" id="CHEBI:29101"/>
        <note>structural</note>
    </ligand>
</feature>
<comment type="subcellular location">
    <subcellularLocation>
        <location evidence="1 12">Cell membrane</location>
        <topology evidence="1 12">Multi-pass membrane protein</topology>
    </subcellularLocation>
</comment>
<keyword evidence="9 12" id="KW-0407">Ion channel</keyword>
<comment type="catalytic activity">
    <reaction evidence="11">
        <text>fluoride(in) = fluoride(out)</text>
        <dbReference type="Rhea" id="RHEA:76159"/>
        <dbReference type="ChEBI" id="CHEBI:17051"/>
    </reaction>
    <physiologicalReaction direction="left-to-right" evidence="11">
        <dbReference type="Rhea" id="RHEA:76160"/>
    </physiologicalReaction>
</comment>
<keyword evidence="4 12" id="KW-0812">Transmembrane</keyword>
<keyword evidence="5 12" id="KW-1133">Transmembrane helix</keyword>
<evidence type="ECO:0000256" key="6">
    <source>
        <dbReference type="ARBA" id="ARBA00023053"/>
    </source>
</evidence>
<keyword evidence="2 12" id="KW-1003">Cell membrane</keyword>
<sequence>MNIFLIGIGGGLGAISRFFFTEVTLKYIPLSYPIGTLGINVIGCFLIGVFIGYSMPVKDSSYYFFIIGFLGSFTTMSAFTHQTMLMFNSNIIVASSYIIATVVLSIAATYFGTFISR</sequence>
<evidence type="ECO:0000256" key="8">
    <source>
        <dbReference type="ARBA" id="ARBA00023136"/>
    </source>
</evidence>
<dbReference type="GO" id="GO:0005886">
    <property type="term" value="C:plasma membrane"/>
    <property type="evidence" value="ECO:0007669"/>
    <property type="project" value="UniProtKB-SubCell"/>
</dbReference>
<name>A0A520MDI3_9GAMM</name>
<dbReference type="GO" id="GO:0062054">
    <property type="term" value="F:fluoride channel activity"/>
    <property type="evidence" value="ECO:0007669"/>
    <property type="project" value="UniProtKB-UniRule"/>
</dbReference>
<evidence type="ECO:0000256" key="9">
    <source>
        <dbReference type="ARBA" id="ARBA00023303"/>
    </source>
</evidence>
<organism evidence="13 14">
    <name type="scientific">SAR86 cluster bacterium</name>
    <dbReference type="NCBI Taxonomy" id="2030880"/>
    <lineage>
        <taxon>Bacteria</taxon>
        <taxon>Pseudomonadati</taxon>
        <taxon>Pseudomonadota</taxon>
        <taxon>Gammaproteobacteria</taxon>
        <taxon>SAR86 cluster</taxon>
    </lineage>
</organism>
<dbReference type="PANTHER" id="PTHR28259:SF1">
    <property type="entry name" value="FLUORIDE EXPORT PROTEIN 1-RELATED"/>
    <property type="match status" value="1"/>
</dbReference>
<accession>A0A520MDI3</accession>
<comment type="caution">
    <text evidence="13">The sequence shown here is derived from an EMBL/GenBank/DDBJ whole genome shotgun (WGS) entry which is preliminary data.</text>
</comment>
<evidence type="ECO:0000256" key="4">
    <source>
        <dbReference type="ARBA" id="ARBA00022692"/>
    </source>
</evidence>
<feature type="transmembrane region" description="Helical" evidence="12">
    <location>
        <begin position="60"/>
        <end position="79"/>
    </location>
</feature>
<dbReference type="HAMAP" id="MF_00454">
    <property type="entry name" value="FluC"/>
    <property type="match status" value="1"/>
</dbReference>